<dbReference type="NCBIfam" id="NF047636">
    <property type="entry name" value="CC_3452_fam"/>
    <property type="match status" value="1"/>
</dbReference>
<evidence type="ECO:0000313" key="2">
    <source>
        <dbReference type="Proteomes" id="UP000215616"/>
    </source>
</evidence>
<reference evidence="1 2" key="1">
    <citation type="submission" date="2017-03" db="EMBL/GenBank/DDBJ databases">
        <title>Lifting the veil on microbial sulfur biogeochemistry in mining wastewaters.</title>
        <authorList>
            <person name="Kantor R.S."/>
            <person name="Colenbrander Nelson T."/>
            <person name="Marshall S."/>
            <person name="Bennett D."/>
            <person name="Apte S."/>
            <person name="Camacho D."/>
            <person name="Thomas B.C."/>
            <person name="Warren L.A."/>
            <person name="Banfield J.F."/>
        </authorList>
    </citation>
    <scope>NUCLEOTIDE SEQUENCE [LARGE SCALE GENOMIC DNA]</scope>
    <source>
        <strain evidence="1">32-67-7</strain>
    </source>
</reference>
<name>A0A258D008_CAUVI</name>
<dbReference type="InterPro" id="IPR058067">
    <property type="entry name" value="CC_3452-like"/>
</dbReference>
<dbReference type="Proteomes" id="UP000215616">
    <property type="component" value="Unassembled WGS sequence"/>
</dbReference>
<proteinExistence type="predicted"/>
<dbReference type="AlphaFoldDB" id="A0A258D008"/>
<accession>A0A258D008</accession>
<dbReference type="InterPro" id="IPR058513">
    <property type="entry name" value="DUF8200"/>
</dbReference>
<dbReference type="Pfam" id="PF26624">
    <property type="entry name" value="DUF8200"/>
    <property type="match status" value="1"/>
</dbReference>
<dbReference type="EMBL" id="NCDQ01000257">
    <property type="protein sequence ID" value="OYX01265.1"/>
    <property type="molecule type" value="Genomic_DNA"/>
</dbReference>
<evidence type="ECO:0000313" key="1">
    <source>
        <dbReference type="EMBL" id="OYX01265.1"/>
    </source>
</evidence>
<gene>
    <name evidence="1" type="ORF">B7Z12_14530</name>
</gene>
<organism evidence="1 2">
    <name type="scientific">Caulobacter vibrioides</name>
    <name type="common">Caulobacter crescentus</name>
    <dbReference type="NCBI Taxonomy" id="155892"/>
    <lineage>
        <taxon>Bacteria</taxon>
        <taxon>Pseudomonadati</taxon>
        <taxon>Pseudomonadota</taxon>
        <taxon>Alphaproteobacteria</taxon>
        <taxon>Caulobacterales</taxon>
        <taxon>Caulobacteraceae</taxon>
        <taxon>Caulobacter</taxon>
    </lineage>
</organism>
<protein>
    <submittedName>
        <fullName evidence="1">Uncharacterized protein</fullName>
    </submittedName>
</protein>
<comment type="caution">
    <text evidence="1">The sequence shown here is derived from an EMBL/GenBank/DDBJ whole genome shotgun (WGS) entry which is preliminary data.</text>
</comment>
<sequence>MLSSDPKHRWGYRRCHPRGRAASTRVSPILDLTATSPKPEGSLMKLRSLAAVAALSVSMFAGSAFADGRIAAALDAPVAAKTKVVAGGAVFVCEGAECVSAQAPSRALTAAACKALAKEVGRVSAFGGETKSLDADDLTRCNASAKVAAK</sequence>